<dbReference type="PANTHER" id="PTHR19325:SF560">
    <property type="entry name" value="SUSHI, VON WILLEBRAND FACTOR TYPE A, EGF AND PENTRAXIN DOMAIN-CONTAINING PROTEIN 1"/>
    <property type="match status" value="1"/>
</dbReference>
<dbReference type="InterPro" id="IPR001304">
    <property type="entry name" value="C-type_lectin-like"/>
</dbReference>
<evidence type="ECO:0000256" key="2">
    <source>
        <dbReference type="ARBA" id="ARBA00022729"/>
    </source>
</evidence>
<dbReference type="InterPro" id="IPR000436">
    <property type="entry name" value="Sushi_SCR_CCP_dom"/>
</dbReference>
<dbReference type="EMBL" id="JAIZAY010000018">
    <property type="protein sequence ID" value="KAJ8025111.1"/>
    <property type="molecule type" value="Genomic_DNA"/>
</dbReference>
<name>A0A9Q0YSX7_HOLLE</name>
<dbReference type="OrthoDB" id="6133475at2759"/>
<proteinExistence type="predicted"/>
<dbReference type="Pfam" id="PF00084">
    <property type="entry name" value="Sushi"/>
    <property type="match status" value="2"/>
</dbReference>
<keyword evidence="5" id="KW-0325">Glycoprotein</keyword>
<dbReference type="SUPFAM" id="SSF57535">
    <property type="entry name" value="Complement control module/SCR domain"/>
    <property type="match status" value="3"/>
</dbReference>
<evidence type="ECO:0000256" key="4">
    <source>
        <dbReference type="ARBA" id="ARBA00023157"/>
    </source>
</evidence>
<keyword evidence="4" id="KW-1015">Disulfide bond</keyword>
<evidence type="ECO:0000256" key="6">
    <source>
        <dbReference type="PROSITE-ProRule" id="PRU00302"/>
    </source>
</evidence>
<dbReference type="SMART" id="SM00032">
    <property type="entry name" value="CCP"/>
    <property type="match status" value="3"/>
</dbReference>
<dbReference type="InterPro" id="IPR035976">
    <property type="entry name" value="Sushi/SCR/CCP_sf"/>
</dbReference>
<feature type="domain" description="C-type lectin" evidence="8">
    <location>
        <begin position="341"/>
        <end position="412"/>
    </location>
</feature>
<keyword evidence="1 6" id="KW-0768">Sushi</keyword>
<evidence type="ECO:0000256" key="1">
    <source>
        <dbReference type="ARBA" id="ARBA00022659"/>
    </source>
</evidence>
<dbReference type="SUPFAM" id="SSF56436">
    <property type="entry name" value="C-type lectin-like"/>
    <property type="match status" value="1"/>
</dbReference>
<evidence type="ECO:0000259" key="9">
    <source>
        <dbReference type="PROSITE" id="PS50923"/>
    </source>
</evidence>
<keyword evidence="3" id="KW-0677">Repeat</keyword>
<evidence type="ECO:0000256" key="5">
    <source>
        <dbReference type="ARBA" id="ARBA00023180"/>
    </source>
</evidence>
<sequence>MDSFFSKKILLDLFVSVILIALPAEAEIKGYFQCTNVKQEETTTALSAETETGGYFESTTGFSPAITCFSSNLPKVRNGTFNCSDNSEISTGGACNLTCEDGFYPAFSKQAVCETRADNQTGVWSEGNFSCRAVVCLASKLPVVSNGSFNCTPRFEISMGGACNLTCKDGFYPVSTDQAVCEEGEADQGGKWSDGNFTCRTIKCRDLPTVNFGFFNCSGYSDGDRCNLICNDSYYASSSNQTVCVEEDDFSGNWTDGNFTCSEIQCLNDDLPEVTNGSFDCPPGGVTMKDKVCNLTCGNKGLHPFPLNRAICVAGSGKNGGEWLPGNFSCRQFECTEWNEWSGNKYKLISTWQSWDQSRKTCADNAAHLVTIESKEDNEFVQKLAESCKTDPPNNADTWIGLRYNETEGKKY</sequence>
<evidence type="ECO:0000313" key="11">
    <source>
        <dbReference type="Proteomes" id="UP001152320"/>
    </source>
</evidence>
<dbReference type="PANTHER" id="PTHR19325">
    <property type="entry name" value="COMPLEMENT COMPONENT-RELATED SUSHI DOMAIN-CONTAINING"/>
    <property type="match status" value="1"/>
</dbReference>
<evidence type="ECO:0000313" key="10">
    <source>
        <dbReference type="EMBL" id="KAJ8025111.1"/>
    </source>
</evidence>
<accession>A0A9Q0YSX7</accession>
<dbReference type="InterPro" id="IPR016187">
    <property type="entry name" value="CTDL_fold"/>
</dbReference>
<feature type="chain" id="PRO_5040257361" evidence="7">
    <location>
        <begin position="27"/>
        <end position="412"/>
    </location>
</feature>
<evidence type="ECO:0000256" key="3">
    <source>
        <dbReference type="ARBA" id="ARBA00022737"/>
    </source>
</evidence>
<dbReference type="PROSITE" id="PS50041">
    <property type="entry name" value="C_TYPE_LECTIN_2"/>
    <property type="match status" value="1"/>
</dbReference>
<reference evidence="10" key="1">
    <citation type="submission" date="2021-10" db="EMBL/GenBank/DDBJ databases">
        <title>Tropical sea cucumber genome reveals ecological adaptation and Cuvierian tubules defense mechanism.</title>
        <authorList>
            <person name="Chen T."/>
        </authorList>
    </citation>
    <scope>NUCLEOTIDE SEQUENCE</scope>
    <source>
        <strain evidence="10">Nanhai2018</strain>
        <tissue evidence="10">Muscle</tissue>
    </source>
</reference>
<dbReference type="Proteomes" id="UP001152320">
    <property type="component" value="Chromosome 18"/>
</dbReference>
<feature type="domain" description="Sushi" evidence="9">
    <location>
        <begin position="66"/>
        <end position="133"/>
    </location>
</feature>
<dbReference type="AlphaFoldDB" id="A0A9Q0YSX7"/>
<organism evidence="10 11">
    <name type="scientific">Holothuria leucospilota</name>
    <name type="common">Black long sea cucumber</name>
    <name type="synonym">Mertensiothuria leucospilota</name>
    <dbReference type="NCBI Taxonomy" id="206669"/>
    <lineage>
        <taxon>Eukaryota</taxon>
        <taxon>Metazoa</taxon>
        <taxon>Echinodermata</taxon>
        <taxon>Eleutherozoa</taxon>
        <taxon>Echinozoa</taxon>
        <taxon>Holothuroidea</taxon>
        <taxon>Aspidochirotacea</taxon>
        <taxon>Aspidochirotida</taxon>
        <taxon>Holothuriidae</taxon>
        <taxon>Holothuria</taxon>
    </lineage>
</organism>
<dbReference type="InterPro" id="IPR050350">
    <property type="entry name" value="Compl-Cell_Adhes-Reg"/>
</dbReference>
<protein>
    <submittedName>
        <fullName evidence="10">E-selectin</fullName>
    </submittedName>
</protein>
<comment type="caution">
    <text evidence="6">Lacks conserved residue(s) required for the propagation of feature annotation.</text>
</comment>
<keyword evidence="2 7" id="KW-0732">Signal</keyword>
<dbReference type="Pfam" id="PF00059">
    <property type="entry name" value="Lectin_C"/>
    <property type="match status" value="1"/>
</dbReference>
<dbReference type="PROSITE" id="PS50923">
    <property type="entry name" value="SUSHI"/>
    <property type="match status" value="3"/>
</dbReference>
<evidence type="ECO:0000256" key="7">
    <source>
        <dbReference type="SAM" id="SignalP"/>
    </source>
</evidence>
<dbReference type="CDD" id="cd00037">
    <property type="entry name" value="CLECT"/>
    <property type="match status" value="1"/>
</dbReference>
<keyword evidence="11" id="KW-1185">Reference proteome</keyword>
<evidence type="ECO:0000259" key="8">
    <source>
        <dbReference type="PROSITE" id="PS50041"/>
    </source>
</evidence>
<dbReference type="Gene3D" id="3.10.100.10">
    <property type="entry name" value="Mannose-Binding Protein A, subunit A"/>
    <property type="match status" value="1"/>
</dbReference>
<dbReference type="InterPro" id="IPR016186">
    <property type="entry name" value="C-type_lectin-like/link_sf"/>
</dbReference>
<dbReference type="Gene3D" id="2.10.70.10">
    <property type="entry name" value="Complement Module, domain 1"/>
    <property type="match status" value="3"/>
</dbReference>
<feature type="domain" description="Sushi" evidence="9">
    <location>
        <begin position="202"/>
        <end position="263"/>
    </location>
</feature>
<feature type="domain" description="Sushi" evidence="9">
    <location>
        <begin position="134"/>
        <end position="201"/>
    </location>
</feature>
<feature type="signal peptide" evidence="7">
    <location>
        <begin position="1"/>
        <end position="26"/>
    </location>
</feature>
<gene>
    <name evidence="10" type="ORF">HOLleu_35224</name>
</gene>
<comment type="caution">
    <text evidence="10">The sequence shown here is derived from an EMBL/GenBank/DDBJ whole genome shotgun (WGS) entry which is preliminary data.</text>
</comment>